<dbReference type="CDD" id="cd09272">
    <property type="entry name" value="RNase_HI_RT_Ty1"/>
    <property type="match status" value="1"/>
</dbReference>
<dbReference type="eggNOG" id="KOG0017">
    <property type="taxonomic scope" value="Eukaryota"/>
</dbReference>
<dbReference type="AlphaFoldDB" id="M1BZ62"/>
<dbReference type="Proteomes" id="UP000011115">
    <property type="component" value="Unassembled WGS sequence"/>
</dbReference>
<organism evidence="1 2">
    <name type="scientific">Solanum tuberosum</name>
    <name type="common">Potato</name>
    <dbReference type="NCBI Taxonomy" id="4113"/>
    <lineage>
        <taxon>Eukaryota</taxon>
        <taxon>Viridiplantae</taxon>
        <taxon>Streptophyta</taxon>
        <taxon>Embryophyta</taxon>
        <taxon>Tracheophyta</taxon>
        <taxon>Spermatophyta</taxon>
        <taxon>Magnoliopsida</taxon>
        <taxon>eudicotyledons</taxon>
        <taxon>Gunneridae</taxon>
        <taxon>Pentapetalae</taxon>
        <taxon>asterids</taxon>
        <taxon>lamiids</taxon>
        <taxon>Solanales</taxon>
        <taxon>Solanaceae</taxon>
        <taxon>Solanoideae</taxon>
        <taxon>Solaneae</taxon>
        <taxon>Solanum</taxon>
    </lineage>
</organism>
<dbReference type="STRING" id="4113.M1BZ62"/>
<dbReference type="InParanoid" id="M1BZ62"/>
<dbReference type="PANTHER" id="PTHR11439:SF455">
    <property type="entry name" value="RLK (RECEPTOR-LIKE PROTEIN KINASE) 8, PUTATIVE-RELATED"/>
    <property type="match status" value="1"/>
</dbReference>
<reference evidence="1" key="2">
    <citation type="submission" date="2015-06" db="UniProtKB">
        <authorList>
            <consortium name="EnsemblPlants"/>
        </authorList>
    </citation>
    <scope>IDENTIFICATION</scope>
    <source>
        <strain evidence="1">DM1-3 516 R44</strain>
    </source>
</reference>
<name>M1BZ62_SOLTU</name>
<evidence type="ECO:0000313" key="2">
    <source>
        <dbReference type="Proteomes" id="UP000011115"/>
    </source>
</evidence>
<accession>M1BZ62</accession>
<dbReference type="EnsemblPlants" id="PGSC0003DMT400056238">
    <property type="protein sequence ID" value="PGSC0003DMT400056238"/>
    <property type="gene ID" value="PGSC0003DMG400021849"/>
</dbReference>
<dbReference type="PANTHER" id="PTHR11439">
    <property type="entry name" value="GAG-POL-RELATED RETROTRANSPOSON"/>
    <property type="match status" value="1"/>
</dbReference>
<dbReference type="OMA" id="DNISAYM"/>
<sequence>MSRSSAEAEYMALASTAAEITWITYILRDIGVYLKTTPTLFCDNISAYMIVNPVLHARTKHAEMDYHFVREKVARGHIVTHFVRSKDQLTNIHTKALTKQEFTKFRRKLGVSVPPLTSLREVL</sequence>
<protein>
    <submittedName>
        <fullName evidence="1">Retrotransposon</fullName>
    </submittedName>
</protein>
<dbReference type="Gramene" id="PGSC0003DMT400056238">
    <property type="protein sequence ID" value="PGSC0003DMT400056238"/>
    <property type="gene ID" value="PGSC0003DMG400021849"/>
</dbReference>
<dbReference type="PaxDb" id="4113-PGSC0003DMT400056238"/>
<evidence type="ECO:0000313" key="1">
    <source>
        <dbReference type="EnsemblPlants" id="PGSC0003DMT400056238"/>
    </source>
</evidence>
<reference evidence="2" key="1">
    <citation type="journal article" date="2011" name="Nature">
        <title>Genome sequence and analysis of the tuber crop potato.</title>
        <authorList>
            <consortium name="The Potato Genome Sequencing Consortium"/>
        </authorList>
    </citation>
    <scope>NUCLEOTIDE SEQUENCE [LARGE SCALE GENOMIC DNA]</scope>
    <source>
        <strain evidence="2">cv. DM1-3 516 R44</strain>
    </source>
</reference>
<dbReference type="HOGENOM" id="CLU_001650_6_4_1"/>
<keyword evidence="2" id="KW-1185">Reference proteome</keyword>
<proteinExistence type="predicted"/>